<evidence type="ECO:0000313" key="2">
    <source>
        <dbReference type="Proteomes" id="UP000323483"/>
    </source>
</evidence>
<dbReference type="RefSeq" id="WP_025345180.1">
    <property type="nucleotide sequence ID" value="NZ_CP042966.1"/>
</dbReference>
<dbReference type="EMBL" id="CP042966">
    <property type="protein sequence ID" value="QEH06819.1"/>
    <property type="molecule type" value="Genomic_DNA"/>
</dbReference>
<gene>
    <name evidence="1" type="ORF">SMN_2054</name>
</gene>
<accession>A0ABX5Z2N1</accession>
<dbReference type="Proteomes" id="UP000323483">
    <property type="component" value="Chromosome"/>
</dbReference>
<name>A0ABX5Z2N1_SULMU</name>
<evidence type="ECO:0000313" key="1">
    <source>
        <dbReference type="EMBL" id="QEH06819.1"/>
    </source>
</evidence>
<sequence>MECYTTIFDSYEWLPPYGENHVSVDANVVTIHYDNPHDETNKEYPFAKRSYIFDGISSFCKSAFPGVACSTFDCDTDEKMSFDVLFEITHSEQAKKWNEYWQKTSFTFMYKNRHLCQFFTTANTAINVICTGVTLSDEVLLKTAEWR</sequence>
<protein>
    <submittedName>
        <fullName evidence="1">Uncharacterized protein</fullName>
    </submittedName>
</protein>
<proteinExistence type="predicted"/>
<reference evidence="1" key="1">
    <citation type="submission" date="2019-08" db="EMBL/GenBank/DDBJ databases">
        <title>Organohalide respiration in Sulfurospirillum species is regulated by a two-component system as unraveled by comparative genomics, and transcriptomics, and regulator binding studies.</title>
        <authorList>
            <person name="Goris T."/>
            <person name="Esken J."/>
            <person name="Gadkari J."/>
            <person name="Bischler T."/>
            <person name="Foerstner K."/>
            <person name="Sharma C.M."/>
            <person name="Diekert G."/>
            <person name="Schubert T."/>
        </authorList>
    </citation>
    <scope>NUCLEOTIDE SEQUENCE [LARGE SCALE GENOMIC DNA]</scope>
    <source>
        <strain evidence="1">N</strain>
    </source>
</reference>
<organism evidence="1 2">
    <name type="scientific">Sulfurospirillum multivorans</name>
    <name type="common">Dehalospirillum multivorans</name>
    <dbReference type="NCBI Taxonomy" id="66821"/>
    <lineage>
        <taxon>Bacteria</taxon>
        <taxon>Pseudomonadati</taxon>
        <taxon>Campylobacterota</taxon>
        <taxon>Epsilonproteobacteria</taxon>
        <taxon>Campylobacterales</taxon>
        <taxon>Sulfurospirillaceae</taxon>
        <taxon>Sulfurospirillum</taxon>
    </lineage>
</organism>
<keyword evidence="2" id="KW-1185">Reference proteome</keyword>